<dbReference type="EMBL" id="CYKH01000452">
    <property type="protein sequence ID" value="CUF93504.1"/>
    <property type="molecule type" value="Genomic_DNA"/>
</dbReference>
<keyword evidence="4" id="KW-1185">Reference proteome</keyword>
<accession>A0A0S4IQ68</accession>
<dbReference type="SUPFAM" id="SSF55811">
    <property type="entry name" value="Nudix"/>
    <property type="match status" value="1"/>
</dbReference>
<organism evidence="3 4">
    <name type="scientific">Bodo saltans</name>
    <name type="common">Flagellated protozoan</name>
    <dbReference type="NCBI Taxonomy" id="75058"/>
    <lineage>
        <taxon>Eukaryota</taxon>
        <taxon>Discoba</taxon>
        <taxon>Euglenozoa</taxon>
        <taxon>Kinetoplastea</taxon>
        <taxon>Metakinetoplastina</taxon>
        <taxon>Eubodonida</taxon>
        <taxon>Bodonidae</taxon>
        <taxon>Bodo</taxon>
    </lineage>
</organism>
<dbReference type="InterPro" id="IPR015797">
    <property type="entry name" value="NUDIX_hydrolase-like_dom_sf"/>
</dbReference>
<dbReference type="Gene3D" id="3.90.79.10">
    <property type="entry name" value="Nucleoside Triphosphate Pyrophosphohydrolase"/>
    <property type="match status" value="1"/>
</dbReference>
<dbReference type="PANTHER" id="PTHR12992">
    <property type="entry name" value="NUDIX HYDROLASE"/>
    <property type="match status" value="1"/>
</dbReference>
<keyword evidence="1" id="KW-0812">Transmembrane</keyword>
<feature type="transmembrane region" description="Helical" evidence="1">
    <location>
        <begin position="370"/>
        <end position="397"/>
    </location>
</feature>
<name>A0A0S4IQ68_BODSA</name>
<evidence type="ECO:0000313" key="3">
    <source>
        <dbReference type="EMBL" id="CUF93504.1"/>
    </source>
</evidence>
<evidence type="ECO:0000256" key="1">
    <source>
        <dbReference type="SAM" id="Phobius"/>
    </source>
</evidence>
<dbReference type="CDD" id="cd03426">
    <property type="entry name" value="NUDIX_CoAse_Nudt7"/>
    <property type="match status" value="1"/>
</dbReference>
<feature type="domain" description="Nudix hydrolase" evidence="2">
    <location>
        <begin position="76"/>
        <end position="229"/>
    </location>
</feature>
<dbReference type="Pfam" id="PF00293">
    <property type="entry name" value="NUDIX"/>
    <property type="match status" value="1"/>
</dbReference>
<sequence>MISAGDALFLRRLTHTLTSKKLDVYRPGKRRTSAAVILRFGNDNSDQVGGVDGRVEVSKLFSKWDRGMSADDVVRRLEQNVDIANLDRPSDIRLLFVKRALFTSDRWSGQVALPGGARDPEDADDKATLRRETYHELGIPLDSPDFILLGRLEDYQPRSRVLTDFDEVNGAVQARFVYLHIGDLTPSVTLSRIEIEAVRWCPLRILTNPKSIDPARVNHHMLHFIPMLSTDVGSMFRDFFPNTFVRFPSIAVEPSLPNWRIWGLPMRTVSEVVELYPTLTQVRTVVDACLSRDKVESNQSRPRELILHVDGLTSKRPPIDWPRYSSNNFLVQFLMVDAYHGYLRLRSTYFQGSQRFEEPYVLFALFTTTLLLYSMVLTFVTMIYTISVALLIATNFMESEEWAQRKRDYYAEHVYASPLTPAIERTSAKARGDARLTSNEEQFASATLEKRILQDSSSFLHDLKKQNATDEPIRVVPTLSVAPLPIATPAVVAAPQCDSVAGQPLVPDNSVFADSRGIDEPTSPESLEDVLTKYRNGKENM</sequence>
<dbReference type="VEuPathDB" id="TriTrypDB:BSAL_67480"/>
<dbReference type="AlphaFoldDB" id="A0A0S4IQ68"/>
<dbReference type="OrthoDB" id="77989at2759"/>
<proteinExistence type="predicted"/>
<dbReference type="PROSITE" id="PS51462">
    <property type="entry name" value="NUDIX"/>
    <property type="match status" value="1"/>
</dbReference>
<dbReference type="PANTHER" id="PTHR12992:SF44">
    <property type="entry name" value="NUDIX HYDROLASE DOMAIN-CONTAINING PROTEIN"/>
    <property type="match status" value="1"/>
</dbReference>
<protein>
    <submittedName>
        <fullName evidence="3">NUDIX hydrolase, putative</fullName>
    </submittedName>
</protein>
<evidence type="ECO:0000313" key="4">
    <source>
        <dbReference type="Proteomes" id="UP000051952"/>
    </source>
</evidence>
<evidence type="ECO:0000259" key="2">
    <source>
        <dbReference type="PROSITE" id="PS51462"/>
    </source>
</evidence>
<keyword evidence="1" id="KW-0472">Membrane</keyword>
<dbReference type="OMA" id="FMESEEW"/>
<reference evidence="4" key="1">
    <citation type="submission" date="2015-09" db="EMBL/GenBank/DDBJ databases">
        <authorList>
            <consortium name="Pathogen Informatics"/>
        </authorList>
    </citation>
    <scope>NUCLEOTIDE SEQUENCE [LARGE SCALE GENOMIC DNA]</scope>
    <source>
        <strain evidence="4">Lake Konstanz</strain>
    </source>
</reference>
<dbReference type="GO" id="GO:0010945">
    <property type="term" value="F:coenzyme A diphosphatase activity"/>
    <property type="evidence" value="ECO:0007669"/>
    <property type="project" value="InterPro"/>
</dbReference>
<dbReference type="InterPro" id="IPR045121">
    <property type="entry name" value="CoAse"/>
</dbReference>
<dbReference type="Proteomes" id="UP000051952">
    <property type="component" value="Unassembled WGS sequence"/>
</dbReference>
<gene>
    <name evidence="3" type="ORF">BSAL_67480</name>
</gene>
<keyword evidence="3" id="KW-0378">Hydrolase</keyword>
<keyword evidence="1" id="KW-1133">Transmembrane helix</keyword>
<dbReference type="InterPro" id="IPR000086">
    <property type="entry name" value="NUDIX_hydrolase_dom"/>
</dbReference>